<name>A0A1M7E8E2_CHRCU</name>
<gene>
    <name evidence="1" type="ORF">NCTC13533_04336</name>
</gene>
<dbReference type="EMBL" id="UFVQ01000003">
    <property type="protein sequence ID" value="STD07982.1"/>
    <property type="molecule type" value="Genomic_DNA"/>
</dbReference>
<protein>
    <submittedName>
        <fullName evidence="1">Uncharacterized protein</fullName>
    </submittedName>
</protein>
<proteinExistence type="predicted"/>
<evidence type="ECO:0000313" key="2">
    <source>
        <dbReference type="Proteomes" id="UP000255224"/>
    </source>
</evidence>
<dbReference type="AlphaFoldDB" id="A0A1M7E8E2"/>
<accession>A0A376EGE0</accession>
<dbReference type="InterPro" id="IPR058074">
    <property type="entry name" value="Bacteriocin-like"/>
</dbReference>
<reference evidence="1 2" key="1">
    <citation type="submission" date="2018-06" db="EMBL/GenBank/DDBJ databases">
        <authorList>
            <consortium name="Pathogen Informatics"/>
            <person name="Doyle S."/>
        </authorList>
    </citation>
    <scope>NUCLEOTIDE SEQUENCE [LARGE SCALE GENOMIC DNA]</scope>
    <source>
        <strain evidence="1 2">NCTC13533</strain>
    </source>
</reference>
<sequence length="58" mass="6453">MKNLRKLSSRELKSIQGGIQGCYYLANGTYFCPCRPGYFRCVPTDASEVCKPNGTICI</sequence>
<organism evidence="1 2">
    <name type="scientific">Chryseobacterium carnipullorum</name>
    <dbReference type="NCBI Taxonomy" id="1124835"/>
    <lineage>
        <taxon>Bacteria</taxon>
        <taxon>Pseudomonadati</taxon>
        <taxon>Bacteroidota</taxon>
        <taxon>Flavobacteriia</taxon>
        <taxon>Flavobacteriales</taxon>
        <taxon>Weeksellaceae</taxon>
        <taxon>Chryseobacterium group</taxon>
        <taxon>Chryseobacterium</taxon>
    </lineage>
</organism>
<evidence type="ECO:0000313" key="1">
    <source>
        <dbReference type="EMBL" id="STD07982.1"/>
    </source>
</evidence>
<accession>A0A1M7E8E2</accession>
<dbReference type="NCBIfam" id="NF047798">
    <property type="entry name" value="leader_Chryseo"/>
    <property type="match status" value="1"/>
</dbReference>
<dbReference type="RefSeq" id="WP_164466309.1">
    <property type="nucleotide sequence ID" value="NZ_CP033920.1"/>
</dbReference>
<dbReference type="Proteomes" id="UP000255224">
    <property type="component" value="Unassembled WGS sequence"/>
</dbReference>